<organism evidence="10 11">
    <name type="scientific">Nesterenkonia rhizosphaerae</name>
    <dbReference type="NCBI Taxonomy" id="1348272"/>
    <lineage>
        <taxon>Bacteria</taxon>
        <taxon>Bacillati</taxon>
        <taxon>Actinomycetota</taxon>
        <taxon>Actinomycetes</taxon>
        <taxon>Micrococcales</taxon>
        <taxon>Micrococcaceae</taxon>
        <taxon>Nesterenkonia</taxon>
    </lineage>
</organism>
<evidence type="ECO:0000256" key="1">
    <source>
        <dbReference type="ARBA" id="ARBA00004365"/>
    </source>
</evidence>
<proteinExistence type="inferred from homology"/>
<feature type="domain" description="Flagellar basal-body/hook protein C-terminal" evidence="8">
    <location>
        <begin position="426"/>
        <end position="464"/>
    </location>
</feature>
<keyword evidence="11" id="KW-1185">Reference proteome</keyword>
<comment type="caution">
    <text evidence="10">The sequence shown here is derived from an EMBL/GenBank/DDBJ whole genome shotgun (WGS) entry which is preliminary data.</text>
</comment>
<evidence type="ECO:0000259" key="9">
    <source>
        <dbReference type="Pfam" id="PF22638"/>
    </source>
</evidence>
<dbReference type="SUPFAM" id="SSF64518">
    <property type="entry name" value="Phase 1 flagellin"/>
    <property type="match status" value="1"/>
</dbReference>
<feature type="domain" description="Flagellar hook-associated protein FlgK helical" evidence="9">
    <location>
        <begin position="99"/>
        <end position="338"/>
    </location>
</feature>
<evidence type="ECO:0000256" key="3">
    <source>
        <dbReference type="ARBA" id="ARBA00009677"/>
    </source>
</evidence>
<comment type="subcellular location">
    <subcellularLocation>
        <location evidence="1">Bacterial flagellum</location>
    </subcellularLocation>
    <subcellularLocation>
        <location evidence="2">Secreted</location>
    </subcellularLocation>
</comment>
<comment type="similarity">
    <text evidence="3">Belongs to the flagella basal body rod proteins family.</text>
</comment>
<dbReference type="Pfam" id="PF22638">
    <property type="entry name" value="FlgK_D1"/>
    <property type="match status" value="1"/>
</dbReference>
<protein>
    <recommendedName>
        <fullName evidence="4">Flagellar hook-associated protein 1</fullName>
    </recommendedName>
</protein>
<dbReference type="InterPro" id="IPR010930">
    <property type="entry name" value="Flg_bb/hook_C_dom"/>
</dbReference>
<evidence type="ECO:0000313" key="10">
    <source>
        <dbReference type="EMBL" id="GAA4919964.1"/>
    </source>
</evidence>
<evidence type="ECO:0000259" key="7">
    <source>
        <dbReference type="Pfam" id="PF00460"/>
    </source>
</evidence>
<evidence type="ECO:0000256" key="5">
    <source>
        <dbReference type="ARBA" id="ARBA00022525"/>
    </source>
</evidence>
<feature type="domain" description="Flagellar basal body rod protein N-terminal" evidence="7">
    <location>
        <begin position="7"/>
        <end position="37"/>
    </location>
</feature>
<dbReference type="PANTHER" id="PTHR30033">
    <property type="entry name" value="FLAGELLAR HOOK-ASSOCIATED PROTEIN 1"/>
    <property type="match status" value="1"/>
</dbReference>
<dbReference type="InterPro" id="IPR002371">
    <property type="entry name" value="FlgK"/>
</dbReference>
<evidence type="ECO:0000259" key="8">
    <source>
        <dbReference type="Pfam" id="PF06429"/>
    </source>
</evidence>
<gene>
    <name evidence="10" type="ORF">GCM10025790_14960</name>
</gene>
<reference evidence="11" key="1">
    <citation type="journal article" date="2019" name="Int. J. Syst. Evol. Microbiol.">
        <title>The Global Catalogue of Microorganisms (GCM) 10K type strain sequencing project: providing services to taxonomists for standard genome sequencing and annotation.</title>
        <authorList>
            <consortium name="The Broad Institute Genomics Platform"/>
            <consortium name="The Broad Institute Genome Sequencing Center for Infectious Disease"/>
            <person name="Wu L."/>
            <person name="Ma J."/>
        </authorList>
    </citation>
    <scope>NUCLEOTIDE SEQUENCE [LARGE SCALE GENOMIC DNA]</scope>
    <source>
        <strain evidence="11">JCM 19129</strain>
    </source>
</reference>
<dbReference type="NCBIfam" id="TIGR02492">
    <property type="entry name" value="flgK_ends"/>
    <property type="match status" value="1"/>
</dbReference>
<dbReference type="PANTHER" id="PTHR30033:SF1">
    <property type="entry name" value="FLAGELLAR HOOK-ASSOCIATED PROTEIN 1"/>
    <property type="match status" value="1"/>
</dbReference>
<dbReference type="InterPro" id="IPR053927">
    <property type="entry name" value="FlgK_helical"/>
</dbReference>
<dbReference type="EMBL" id="BAABLW010000007">
    <property type="protein sequence ID" value="GAA4919964.1"/>
    <property type="molecule type" value="Genomic_DNA"/>
</dbReference>
<dbReference type="RefSeq" id="WP_345477436.1">
    <property type="nucleotide sequence ID" value="NZ_BAABLW010000007.1"/>
</dbReference>
<evidence type="ECO:0000313" key="11">
    <source>
        <dbReference type="Proteomes" id="UP001500368"/>
    </source>
</evidence>
<dbReference type="InterPro" id="IPR001444">
    <property type="entry name" value="Flag_bb_rod_N"/>
</dbReference>
<evidence type="ECO:0000256" key="2">
    <source>
        <dbReference type="ARBA" id="ARBA00004613"/>
    </source>
</evidence>
<name>A0ABP9FW64_9MICC</name>
<keyword evidence="6" id="KW-0975">Bacterial flagellum</keyword>
<dbReference type="Pfam" id="PF06429">
    <property type="entry name" value="Flg_bbr_C"/>
    <property type="match status" value="1"/>
</dbReference>
<dbReference type="Pfam" id="PF00460">
    <property type="entry name" value="Flg_bb_rod"/>
    <property type="match status" value="1"/>
</dbReference>
<accession>A0ABP9FW64</accession>
<sequence length="471" mass="48072">MSTFSGLNTAWTGLTAARRAMETAGQNMANVGTEGYTRQRVETAAAGAPAAVGRLGGTPQPGQGVVLLDVTRLSNPQLDARVRDTAALSSQTQSITAGLSAIEDIFREPGPDGLSALLAEFWSGWEDVASAPGNEAPAAVLLSQGQALADRLAQMHQELSSQYLSQHQKLAEQVNEVNATALALADLNRQVSTAAAAGSSVNELLDQRDRMTERLAELTGAEVRNQPDGSAEVFIGGTPLVTGGTARALQLNGSAVLGQGGVQLSWSHRPEGGAATIQGGAIASSLTMLATADDAGSGGPIAQTAAALDDLATALADQVNAVHREGRTVAGEPGGDFFTLDPDRPAASLAVAISGARELATGGPGHGSLDGSNALKIAELAASPGGPDALWTALVTSTGTAVRNAAQASVNASVSYVSSVEQQRSHSAVSLDEENISLLTHQYAYQGAARVMTAIDQMLDVLINRTGVVGR</sequence>
<dbReference type="Proteomes" id="UP001500368">
    <property type="component" value="Unassembled WGS sequence"/>
</dbReference>
<evidence type="ECO:0000256" key="6">
    <source>
        <dbReference type="ARBA" id="ARBA00023143"/>
    </source>
</evidence>
<keyword evidence="5" id="KW-0964">Secreted</keyword>
<evidence type="ECO:0000256" key="4">
    <source>
        <dbReference type="ARBA" id="ARBA00016244"/>
    </source>
</evidence>